<dbReference type="EMBL" id="FNZR01000011">
    <property type="protein sequence ID" value="SEL85327.1"/>
    <property type="molecule type" value="Genomic_DNA"/>
</dbReference>
<keyword evidence="1" id="KW-0472">Membrane</keyword>
<dbReference type="Pfam" id="PF13386">
    <property type="entry name" value="DsbD_2"/>
    <property type="match status" value="1"/>
</dbReference>
<feature type="transmembrane region" description="Helical" evidence="1">
    <location>
        <begin position="69"/>
        <end position="88"/>
    </location>
</feature>
<feature type="transmembrane region" description="Helical" evidence="1">
    <location>
        <begin position="164"/>
        <end position="187"/>
    </location>
</feature>
<dbReference type="AlphaFoldDB" id="A0A1H7TNA2"/>
<organism evidence="3 4">
    <name type="scientific">Parapedobacter koreensis</name>
    <dbReference type="NCBI Taxonomy" id="332977"/>
    <lineage>
        <taxon>Bacteria</taxon>
        <taxon>Pseudomonadati</taxon>
        <taxon>Bacteroidota</taxon>
        <taxon>Sphingobacteriia</taxon>
        <taxon>Sphingobacteriales</taxon>
        <taxon>Sphingobacteriaceae</taxon>
        <taxon>Parapedobacter</taxon>
    </lineage>
</organism>
<protein>
    <submittedName>
        <fullName evidence="3">Cytochrome C biogenesis protein transmembrane region</fullName>
    </submittedName>
</protein>
<dbReference type="PANTHER" id="PTHR33876">
    <property type="entry name" value="UNNAMED PRODUCT"/>
    <property type="match status" value="1"/>
</dbReference>
<dbReference type="InterPro" id="IPR052776">
    <property type="entry name" value="Chloro_ReproSupport/MetalTrans"/>
</dbReference>
<feature type="transmembrane region" description="Helical" evidence="1">
    <location>
        <begin position="38"/>
        <end position="63"/>
    </location>
</feature>
<sequence>MISALLLGTMHAFEADHLLAMSSIVTKRSKWTHAIREGVYWGMGHTSTIILVGILMITLKVAIPESNFSYFEAAVGFMLIGLGGYRIYKFFSNNRVVVHSHTHTHRIGELPHRLQHQLHMHINDRTNASHKRLAYGVGMVHGLAGSGELVVAAAALYINPWLGLAYLALFGMGTVFGMAIATGLLHLPFTQKALLSQQITVSLAWVSALLCIGYGTWISYENLSSVAF</sequence>
<name>A0A1H7TNA2_9SPHI</name>
<feature type="transmembrane region" description="Helical" evidence="1">
    <location>
        <begin position="199"/>
        <end position="220"/>
    </location>
</feature>
<keyword evidence="1 3" id="KW-0812">Transmembrane</keyword>
<gene>
    <name evidence="3" type="ORF">SAMN05421740_111127</name>
</gene>
<feature type="transmembrane region" description="Helical" evidence="1">
    <location>
        <begin position="133"/>
        <end position="158"/>
    </location>
</feature>
<dbReference type="InterPro" id="IPR039447">
    <property type="entry name" value="UreH-like_TM_dom"/>
</dbReference>
<keyword evidence="4" id="KW-1185">Reference proteome</keyword>
<accession>A0A1H7TNA2</accession>
<evidence type="ECO:0000313" key="3">
    <source>
        <dbReference type="EMBL" id="SEL85327.1"/>
    </source>
</evidence>
<dbReference type="Proteomes" id="UP000198916">
    <property type="component" value="Unassembled WGS sequence"/>
</dbReference>
<evidence type="ECO:0000256" key="1">
    <source>
        <dbReference type="SAM" id="Phobius"/>
    </source>
</evidence>
<feature type="domain" description="Urease accessory protein UreH-like transmembrane" evidence="2">
    <location>
        <begin position="27"/>
        <end position="217"/>
    </location>
</feature>
<dbReference type="PANTHER" id="PTHR33876:SF4">
    <property type="entry name" value="CHLOROPLAST PROTEIN FOR GROWTH AND FERTILITY 2"/>
    <property type="match status" value="1"/>
</dbReference>
<reference evidence="4" key="1">
    <citation type="submission" date="2016-10" db="EMBL/GenBank/DDBJ databases">
        <authorList>
            <person name="Varghese N."/>
            <person name="Submissions S."/>
        </authorList>
    </citation>
    <scope>NUCLEOTIDE SEQUENCE [LARGE SCALE GENOMIC DNA]</scope>
    <source>
        <strain evidence="4">Jip14</strain>
    </source>
</reference>
<dbReference type="STRING" id="332977.SAMN05421740_111127"/>
<evidence type="ECO:0000313" key="4">
    <source>
        <dbReference type="Proteomes" id="UP000198916"/>
    </source>
</evidence>
<proteinExistence type="predicted"/>
<keyword evidence="1" id="KW-1133">Transmembrane helix</keyword>
<evidence type="ECO:0000259" key="2">
    <source>
        <dbReference type="Pfam" id="PF13386"/>
    </source>
</evidence>